<dbReference type="PANTHER" id="PTHR30269">
    <property type="entry name" value="TRANSMEMBRANE PROTEIN YFCA"/>
    <property type="match status" value="1"/>
</dbReference>
<feature type="transmembrane region" description="Helical" evidence="8">
    <location>
        <begin position="123"/>
        <end position="145"/>
    </location>
</feature>
<dbReference type="GO" id="GO:0005886">
    <property type="term" value="C:plasma membrane"/>
    <property type="evidence" value="ECO:0007669"/>
    <property type="project" value="UniProtKB-SubCell"/>
</dbReference>
<evidence type="ECO:0000313" key="9">
    <source>
        <dbReference type="EMBL" id="WPU66249.1"/>
    </source>
</evidence>
<dbReference type="InterPro" id="IPR052017">
    <property type="entry name" value="TSUP"/>
</dbReference>
<accession>A0AAX4HTJ6</accession>
<reference evidence="9 10" key="1">
    <citation type="submission" date="2023-11" db="EMBL/GenBank/DDBJ databases">
        <title>Peredibacter starrii A3.12.</title>
        <authorList>
            <person name="Mitchell R.J."/>
        </authorList>
    </citation>
    <scope>NUCLEOTIDE SEQUENCE [LARGE SCALE GENOMIC DNA]</scope>
    <source>
        <strain evidence="9 10">A3.12</strain>
    </source>
</reference>
<evidence type="ECO:0000256" key="5">
    <source>
        <dbReference type="ARBA" id="ARBA00022692"/>
    </source>
</evidence>
<dbReference type="AlphaFoldDB" id="A0AAX4HTJ6"/>
<sequence length="247" mass="26174">MGGVGLLFLLVTLGTLVSSLTGLGGGTLILAGLLVVYPPELALPLHAFTQLSANGLRVGVHHKTVHWKVVLAYGILMLPAAWAGAKIFDLINPTWLKLIVGVFILISILPLKVKPSGEPTLRTFSILGAFSGFLGIFVGAVGPMVTPFFNRLKLNRDGNIATKSAGQLLLQTSKIIAFGGAAGINFLTLKEHIGILIVGTLIGVGISIPLSRKISDQKFDLIVNIMLGVIALKILFEGCSELLLMYK</sequence>
<keyword evidence="10" id="KW-1185">Reference proteome</keyword>
<name>A0AAX4HTJ6_9BACT</name>
<comment type="similarity">
    <text evidence="2 8">Belongs to the 4-toluene sulfonate uptake permease (TSUP) (TC 2.A.102) family.</text>
</comment>
<dbReference type="PANTHER" id="PTHR30269:SF37">
    <property type="entry name" value="MEMBRANE TRANSPORTER PROTEIN"/>
    <property type="match status" value="1"/>
</dbReference>
<comment type="subcellular location">
    <subcellularLocation>
        <location evidence="1 8">Cell membrane</location>
        <topology evidence="1 8">Multi-pass membrane protein</topology>
    </subcellularLocation>
</comment>
<organism evidence="9 10">
    <name type="scientific">Peredibacter starrii</name>
    <dbReference type="NCBI Taxonomy" id="28202"/>
    <lineage>
        <taxon>Bacteria</taxon>
        <taxon>Pseudomonadati</taxon>
        <taxon>Bdellovibrionota</taxon>
        <taxon>Bacteriovoracia</taxon>
        <taxon>Bacteriovoracales</taxon>
        <taxon>Bacteriovoracaceae</taxon>
        <taxon>Peredibacter</taxon>
    </lineage>
</organism>
<feature type="transmembrane region" description="Helical" evidence="8">
    <location>
        <begin position="94"/>
        <end position="111"/>
    </location>
</feature>
<protein>
    <recommendedName>
        <fullName evidence="8">Probable membrane transporter protein</fullName>
    </recommendedName>
</protein>
<gene>
    <name evidence="9" type="ORF">SOO65_05770</name>
</gene>
<evidence type="ECO:0000313" key="10">
    <source>
        <dbReference type="Proteomes" id="UP001324634"/>
    </source>
</evidence>
<keyword evidence="7 8" id="KW-0472">Membrane</keyword>
<feature type="transmembrane region" description="Helical" evidence="8">
    <location>
        <begin position="222"/>
        <end position="246"/>
    </location>
</feature>
<feature type="transmembrane region" description="Helical" evidence="8">
    <location>
        <begin position="69"/>
        <end position="88"/>
    </location>
</feature>
<evidence type="ECO:0000256" key="4">
    <source>
        <dbReference type="ARBA" id="ARBA00022475"/>
    </source>
</evidence>
<evidence type="ECO:0000256" key="8">
    <source>
        <dbReference type="RuleBase" id="RU363041"/>
    </source>
</evidence>
<dbReference type="Pfam" id="PF01925">
    <property type="entry name" value="TauE"/>
    <property type="match status" value="1"/>
</dbReference>
<evidence type="ECO:0000256" key="2">
    <source>
        <dbReference type="ARBA" id="ARBA00009142"/>
    </source>
</evidence>
<evidence type="ECO:0000256" key="7">
    <source>
        <dbReference type="ARBA" id="ARBA00023136"/>
    </source>
</evidence>
<dbReference type="KEGG" id="psti:SOO65_05770"/>
<keyword evidence="5 8" id="KW-0812">Transmembrane</keyword>
<keyword evidence="3" id="KW-0813">Transport</keyword>
<keyword evidence="6 8" id="KW-1133">Transmembrane helix</keyword>
<dbReference type="RefSeq" id="WP_321398270.1">
    <property type="nucleotide sequence ID" value="NZ_CP139487.1"/>
</dbReference>
<dbReference type="Proteomes" id="UP001324634">
    <property type="component" value="Chromosome"/>
</dbReference>
<feature type="transmembrane region" description="Helical" evidence="8">
    <location>
        <begin position="193"/>
        <end position="210"/>
    </location>
</feature>
<evidence type="ECO:0000256" key="1">
    <source>
        <dbReference type="ARBA" id="ARBA00004651"/>
    </source>
</evidence>
<dbReference type="EMBL" id="CP139487">
    <property type="protein sequence ID" value="WPU66249.1"/>
    <property type="molecule type" value="Genomic_DNA"/>
</dbReference>
<evidence type="ECO:0000256" key="3">
    <source>
        <dbReference type="ARBA" id="ARBA00022448"/>
    </source>
</evidence>
<keyword evidence="4 8" id="KW-1003">Cell membrane</keyword>
<dbReference type="InterPro" id="IPR002781">
    <property type="entry name" value="TM_pro_TauE-like"/>
</dbReference>
<proteinExistence type="inferred from homology"/>
<evidence type="ECO:0000256" key="6">
    <source>
        <dbReference type="ARBA" id="ARBA00022989"/>
    </source>
</evidence>